<keyword evidence="3" id="KW-0539">Nucleus</keyword>
<feature type="compositionally biased region" description="Basic residues" evidence="4">
    <location>
        <begin position="84"/>
        <end position="93"/>
    </location>
</feature>
<feature type="compositionally biased region" description="Basic and acidic residues" evidence="4">
    <location>
        <begin position="272"/>
        <end position="309"/>
    </location>
</feature>
<dbReference type="InterPro" id="IPR007019">
    <property type="entry name" value="SURF6"/>
</dbReference>
<dbReference type="EMBL" id="KB308885">
    <property type="protein sequence ID" value="ELT96262.1"/>
    <property type="molecule type" value="Genomic_DNA"/>
</dbReference>
<accession>R7TRQ3</accession>
<dbReference type="PANTHER" id="PTHR14369">
    <property type="entry name" value="SURFEIT LOCUS PROTEIN 6"/>
    <property type="match status" value="1"/>
</dbReference>
<reference evidence="7 9" key="2">
    <citation type="journal article" date="2013" name="Nature">
        <title>Insights into bilaterian evolution from three spiralian genomes.</title>
        <authorList>
            <person name="Simakov O."/>
            <person name="Marletaz F."/>
            <person name="Cho S.J."/>
            <person name="Edsinger-Gonzales E."/>
            <person name="Havlak P."/>
            <person name="Hellsten U."/>
            <person name="Kuo D.H."/>
            <person name="Larsson T."/>
            <person name="Lv J."/>
            <person name="Arendt D."/>
            <person name="Savage R."/>
            <person name="Osoegawa K."/>
            <person name="de Jong P."/>
            <person name="Grimwood J."/>
            <person name="Chapman J.A."/>
            <person name="Shapiro H."/>
            <person name="Aerts A."/>
            <person name="Otillar R.P."/>
            <person name="Terry A.Y."/>
            <person name="Boore J.L."/>
            <person name="Grigoriev I.V."/>
            <person name="Lindberg D.R."/>
            <person name="Seaver E.C."/>
            <person name="Weisblat D.A."/>
            <person name="Putnam N.H."/>
            <person name="Rokhsar D.S."/>
        </authorList>
    </citation>
    <scope>NUCLEOTIDE SEQUENCE</scope>
    <source>
        <strain evidence="7 9">I ESC-2004</strain>
    </source>
</reference>
<dbReference type="GO" id="GO:0003723">
    <property type="term" value="F:RNA binding"/>
    <property type="evidence" value="ECO:0007669"/>
    <property type="project" value="TreeGrafter"/>
</dbReference>
<dbReference type="Pfam" id="PF15459">
    <property type="entry name" value="RRP14"/>
    <property type="match status" value="1"/>
</dbReference>
<evidence type="ECO:0000313" key="8">
    <source>
        <dbReference type="EnsemblMetazoa" id="CapteP226563"/>
    </source>
</evidence>
<feature type="compositionally biased region" description="Basic residues" evidence="4">
    <location>
        <begin position="135"/>
        <end position="149"/>
    </location>
</feature>
<sequence length="322" mass="36926">MGESSTADVLKADNDFFKQMIGLVPTQFYAEDTSYSEDDEEEEVKLTDKQAAKRKKGQEIRIAKKVKMEESEETGASPGGEGKKSKKLKRKPAAKGIDELRHRLQSKIDGMRAQRKAKEMSQEDKQKLRKELSKDKKKQTTNARIKIKKPISEKKVKVNGESSAASTRPAFNKDGQLVFSRFDFSQTEDEIKKKKKKGDSGKNYKKMLETVTKQKEKLTKLKEVNPEGAKAVAEKAKWMAALQRSEGLKVRDDPEKLKKAIKRKEKKKEKSKKNWADRKEGIDKKLKDRLDKRDANIDKRKQSNKDNKIKKLTKRGRIVPGF</sequence>
<dbReference type="GO" id="GO:0042274">
    <property type="term" value="P:ribosomal small subunit biogenesis"/>
    <property type="evidence" value="ECO:0007669"/>
    <property type="project" value="TreeGrafter"/>
</dbReference>
<dbReference type="GO" id="GO:0003677">
    <property type="term" value="F:DNA binding"/>
    <property type="evidence" value="ECO:0007669"/>
    <property type="project" value="TreeGrafter"/>
</dbReference>
<keyword evidence="9" id="KW-1185">Reference proteome</keyword>
<evidence type="ECO:0000256" key="1">
    <source>
        <dbReference type="ARBA" id="ARBA00004123"/>
    </source>
</evidence>
<reference evidence="9" key="1">
    <citation type="submission" date="2012-12" db="EMBL/GenBank/DDBJ databases">
        <authorList>
            <person name="Hellsten U."/>
            <person name="Grimwood J."/>
            <person name="Chapman J.A."/>
            <person name="Shapiro H."/>
            <person name="Aerts A."/>
            <person name="Otillar R.P."/>
            <person name="Terry A.Y."/>
            <person name="Boore J.L."/>
            <person name="Simakov O."/>
            <person name="Marletaz F."/>
            <person name="Cho S.-J."/>
            <person name="Edsinger-Gonzales E."/>
            <person name="Havlak P."/>
            <person name="Kuo D.-H."/>
            <person name="Larsson T."/>
            <person name="Lv J."/>
            <person name="Arendt D."/>
            <person name="Savage R."/>
            <person name="Osoegawa K."/>
            <person name="de Jong P."/>
            <person name="Lindberg D.R."/>
            <person name="Seaver E.C."/>
            <person name="Weisblat D.A."/>
            <person name="Putnam N.H."/>
            <person name="Grigoriev I.V."/>
            <person name="Rokhsar D.S."/>
        </authorList>
    </citation>
    <scope>NUCLEOTIDE SEQUENCE</scope>
    <source>
        <strain evidence="9">I ESC-2004</strain>
    </source>
</reference>
<dbReference type="EMBL" id="AMQN01002326">
    <property type="status" value="NOT_ANNOTATED_CDS"/>
    <property type="molecule type" value="Genomic_DNA"/>
</dbReference>
<dbReference type="OrthoDB" id="444809at2759"/>
<evidence type="ECO:0000256" key="2">
    <source>
        <dbReference type="ARBA" id="ARBA00005904"/>
    </source>
</evidence>
<feature type="compositionally biased region" description="Basic and acidic residues" evidence="4">
    <location>
        <begin position="44"/>
        <end position="69"/>
    </location>
</feature>
<dbReference type="STRING" id="283909.R7TRQ3"/>
<feature type="compositionally biased region" description="Basic residues" evidence="4">
    <location>
        <begin position="310"/>
        <end position="322"/>
    </location>
</feature>
<feature type="compositionally biased region" description="Basic and acidic residues" evidence="4">
    <location>
        <begin position="109"/>
        <end position="134"/>
    </location>
</feature>
<evidence type="ECO:0000259" key="6">
    <source>
        <dbReference type="Pfam" id="PF15459"/>
    </source>
</evidence>
<feature type="compositionally biased region" description="Acidic residues" evidence="4">
    <location>
        <begin position="34"/>
        <end position="43"/>
    </location>
</feature>
<organism evidence="7">
    <name type="scientific">Capitella teleta</name>
    <name type="common">Polychaete worm</name>
    <dbReference type="NCBI Taxonomy" id="283909"/>
    <lineage>
        <taxon>Eukaryota</taxon>
        <taxon>Metazoa</taxon>
        <taxon>Spiralia</taxon>
        <taxon>Lophotrochozoa</taxon>
        <taxon>Annelida</taxon>
        <taxon>Polychaeta</taxon>
        <taxon>Sedentaria</taxon>
        <taxon>Scolecida</taxon>
        <taxon>Capitellidae</taxon>
        <taxon>Capitella</taxon>
    </lineage>
</organism>
<evidence type="ECO:0000256" key="4">
    <source>
        <dbReference type="SAM" id="MobiDB-lite"/>
    </source>
</evidence>
<dbReference type="PANTHER" id="PTHR14369:SF0">
    <property type="entry name" value="SURFEIT LOCUS PROTEIN 6"/>
    <property type="match status" value="1"/>
</dbReference>
<evidence type="ECO:0000256" key="3">
    <source>
        <dbReference type="ARBA" id="ARBA00023242"/>
    </source>
</evidence>
<name>R7TRQ3_CAPTE</name>
<dbReference type="Proteomes" id="UP000014760">
    <property type="component" value="Unassembled WGS sequence"/>
</dbReference>
<dbReference type="HOGENOM" id="CLU_047883_0_0_1"/>
<dbReference type="InterPro" id="IPR029190">
    <property type="entry name" value="Rrp14/SURF6_C"/>
</dbReference>
<comment type="similarity">
    <text evidence="2">Belongs to the SURF6 family.</text>
</comment>
<feature type="compositionally biased region" description="Basic residues" evidence="4">
    <location>
        <begin position="259"/>
        <end position="271"/>
    </location>
</feature>
<evidence type="ECO:0000259" key="5">
    <source>
        <dbReference type="Pfam" id="PF04935"/>
    </source>
</evidence>
<comment type="subcellular location">
    <subcellularLocation>
        <location evidence="1">Nucleus</location>
    </subcellularLocation>
</comment>
<dbReference type="GO" id="GO:0005730">
    <property type="term" value="C:nucleolus"/>
    <property type="evidence" value="ECO:0007669"/>
    <property type="project" value="TreeGrafter"/>
</dbReference>
<feature type="domain" description="Ribosomal RNA-processing protein 14/surfeit locus protein 6 C-terminal" evidence="5">
    <location>
        <begin position="112"/>
        <end position="309"/>
    </location>
</feature>
<evidence type="ECO:0000313" key="9">
    <source>
        <dbReference type="Proteomes" id="UP000014760"/>
    </source>
</evidence>
<feature type="compositionally biased region" description="Basic and acidic residues" evidence="4">
    <location>
        <begin position="246"/>
        <end position="258"/>
    </location>
</feature>
<feature type="region of interest" description="Disordered" evidence="4">
    <location>
        <begin position="243"/>
        <end position="322"/>
    </location>
</feature>
<dbReference type="EnsemblMetazoa" id="CapteT226563">
    <property type="protein sequence ID" value="CapteP226563"/>
    <property type="gene ID" value="CapteG226563"/>
</dbReference>
<protein>
    <recommendedName>
        <fullName evidence="10">Ribosomal RNA-processing protein 14/surfeit locus protein 6 C-terminal domain-containing protein</fullName>
    </recommendedName>
</protein>
<gene>
    <name evidence="7" type="ORF">CAPTEDRAFT_226563</name>
</gene>
<dbReference type="FunCoup" id="R7TRQ3">
    <property type="interactions" value="266"/>
</dbReference>
<dbReference type="Pfam" id="PF04935">
    <property type="entry name" value="SURF6"/>
    <property type="match status" value="1"/>
</dbReference>
<dbReference type="AlphaFoldDB" id="R7TRQ3"/>
<feature type="domain" description="Ribosomal RNA-processing protein 14 N-terminal" evidence="6">
    <location>
        <begin position="10"/>
        <end position="67"/>
    </location>
</feature>
<evidence type="ECO:0008006" key="10">
    <source>
        <dbReference type="Google" id="ProtNLM"/>
    </source>
</evidence>
<feature type="region of interest" description="Disordered" evidence="4">
    <location>
        <begin position="33"/>
        <end position="172"/>
    </location>
</feature>
<dbReference type="GO" id="GO:0042273">
    <property type="term" value="P:ribosomal large subunit biogenesis"/>
    <property type="evidence" value="ECO:0007669"/>
    <property type="project" value="TreeGrafter"/>
</dbReference>
<proteinExistence type="inferred from homology"/>
<dbReference type="InterPro" id="IPR029188">
    <property type="entry name" value="Rrp14_N"/>
</dbReference>
<reference evidence="8" key="3">
    <citation type="submission" date="2015-06" db="UniProtKB">
        <authorList>
            <consortium name="EnsemblMetazoa"/>
        </authorList>
    </citation>
    <scope>IDENTIFICATION</scope>
</reference>
<dbReference type="OMA" id="RIETTQK"/>
<evidence type="ECO:0000313" key="7">
    <source>
        <dbReference type="EMBL" id="ELT96262.1"/>
    </source>
</evidence>